<feature type="transmembrane region" description="Helical" evidence="2">
    <location>
        <begin position="46"/>
        <end position="68"/>
    </location>
</feature>
<keyword evidence="2" id="KW-1133">Transmembrane helix</keyword>
<evidence type="ECO:0000313" key="3">
    <source>
        <dbReference type="EMBL" id="WOX25234.1"/>
    </source>
</evidence>
<keyword evidence="2" id="KW-0812">Transmembrane</keyword>
<name>A0ABZ0M0K1_9ACTN</name>
<evidence type="ECO:0008006" key="5">
    <source>
        <dbReference type="Google" id="ProtNLM"/>
    </source>
</evidence>
<organism evidence="3 4">
    <name type="scientific">Streptomyces solicathayae</name>
    <dbReference type="NCBI Taxonomy" id="3081768"/>
    <lineage>
        <taxon>Bacteria</taxon>
        <taxon>Bacillati</taxon>
        <taxon>Actinomycetota</taxon>
        <taxon>Actinomycetes</taxon>
        <taxon>Kitasatosporales</taxon>
        <taxon>Streptomycetaceae</taxon>
        <taxon>Streptomyces</taxon>
    </lineage>
</organism>
<evidence type="ECO:0000313" key="4">
    <source>
        <dbReference type="Proteomes" id="UP001301731"/>
    </source>
</evidence>
<proteinExistence type="predicted"/>
<dbReference type="RefSeq" id="WP_318107675.1">
    <property type="nucleotide sequence ID" value="NZ_CP137573.1"/>
</dbReference>
<dbReference type="Proteomes" id="UP001301731">
    <property type="component" value="Chromosome"/>
</dbReference>
<keyword evidence="4" id="KW-1185">Reference proteome</keyword>
<evidence type="ECO:0000256" key="2">
    <source>
        <dbReference type="SAM" id="Phobius"/>
    </source>
</evidence>
<evidence type="ECO:0000256" key="1">
    <source>
        <dbReference type="SAM" id="MobiDB-lite"/>
    </source>
</evidence>
<protein>
    <recommendedName>
        <fullName evidence="5">Secreted protein</fullName>
    </recommendedName>
</protein>
<keyword evidence="2" id="KW-0472">Membrane</keyword>
<feature type="region of interest" description="Disordered" evidence="1">
    <location>
        <begin position="68"/>
        <end position="150"/>
    </location>
</feature>
<accession>A0ABZ0M0K1</accession>
<dbReference type="EMBL" id="CP137573">
    <property type="protein sequence ID" value="WOX25234.1"/>
    <property type="molecule type" value="Genomic_DNA"/>
</dbReference>
<reference evidence="3 4" key="1">
    <citation type="submission" date="2023-10" db="EMBL/GenBank/DDBJ databases">
        <title>The genome sequence of Streptomyces sp. HUAS YS2.</title>
        <authorList>
            <person name="Mo P."/>
        </authorList>
    </citation>
    <scope>NUCLEOTIDE SEQUENCE [LARGE SCALE GENOMIC DNA]</scope>
    <source>
        <strain evidence="3 4">HUAS YS2</strain>
    </source>
</reference>
<sequence>MPTPRMLLWAGLAAVAAGAVLCAVGWYGISGERFTERQLPWLASSTVPGAALVVAGAVLVAVGAVTSAGRPAGAAEAKSEWESEWDSDRESESGIREEPPAPSSEEPPVRVPGGTLAHRPDCPLVAGRPEAVPVGDDALDPCPVCEPWPR</sequence>
<gene>
    <name evidence="3" type="ORF">R2D22_29210</name>
</gene>
<feature type="compositionally biased region" description="Basic and acidic residues" evidence="1">
    <location>
        <begin position="77"/>
        <end position="99"/>
    </location>
</feature>